<keyword evidence="2" id="KW-0812">Transmembrane</keyword>
<dbReference type="HOGENOM" id="CLU_1011256_0_0_11"/>
<dbReference type="EMBL" id="AP012204">
    <property type="protein sequence ID" value="BAK36943.1"/>
    <property type="molecule type" value="Genomic_DNA"/>
</dbReference>
<feature type="transmembrane region" description="Helical" evidence="2">
    <location>
        <begin position="81"/>
        <end position="108"/>
    </location>
</feature>
<evidence type="ECO:0000256" key="2">
    <source>
        <dbReference type="SAM" id="Phobius"/>
    </source>
</evidence>
<dbReference type="RefSeq" id="WP_013864785.1">
    <property type="nucleotide sequence ID" value="NC_015635.1"/>
</dbReference>
<sequence length="275" mass="28449">MPWHRWREPLAVLLLVVLAMMFVLRGIALWQAIEAATMHGALGGLPGGDELLLLATAGAVLWCATPVVVREGEPAGTSPHARSIAIVGLLVVGLTVLGWLALSMWAVVELVRWPTPDSGYLLFVIEGVLRLAIPAVALGLALLAAGRTSAAGQGRGDPVRAELSVATPALPERPAGSSADGETTSANTEPERLPAAWHVDDAAGAVWLTADDAAQGRPGLTWSRPGSELPADAAPADAAPADAAPADAGRAEARPAGTEPQRRIRPSAEDDDDLR</sequence>
<keyword evidence="2" id="KW-0472">Membrane</keyword>
<gene>
    <name evidence="3" type="ordered locus">MLP_39290</name>
</gene>
<evidence type="ECO:0000256" key="1">
    <source>
        <dbReference type="SAM" id="MobiDB-lite"/>
    </source>
</evidence>
<feature type="region of interest" description="Disordered" evidence="1">
    <location>
        <begin position="167"/>
        <end position="193"/>
    </location>
</feature>
<feature type="transmembrane region" description="Helical" evidence="2">
    <location>
        <begin position="120"/>
        <end position="145"/>
    </location>
</feature>
<dbReference type="Proteomes" id="UP000007947">
    <property type="component" value="Chromosome"/>
</dbReference>
<feature type="region of interest" description="Disordered" evidence="1">
    <location>
        <begin position="216"/>
        <end position="275"/>
    </location>
</feature>
<accession>F5XQS1</accession>
<name>F5XQS1_MICPN</name>
<reference evidence="3 4" key="1">
    <citation type="submission" date="2011-05" db="EMBL/GenBank/DDBJ databases">
        <title>Whole genome sequence of Microlunatus phosphovorus NM-1.</title>
        <authorList>
            <person name="Hosoyama A."/>
            <person name="Sasaki K."/>
            <person name="Harada T."/>
            <person name="Igarashi R."/>
            <person name="Kawakoshi A."/>
            <person name="Sasagawa M."/>
            <person name="Fukada J."/>
            <person name="Nakamura S."/>
            <person name="Katano Y."/>
            <person name="Hanada S."/>
            <person name="Kamagata Y."/>
            <person name="Nakamura N."/>
            <person name="Yamazaki S."/>
            <person name="Fujita N."/>
        </authorList>
    </citation>
    <scope>NUCLEOTIDE SEQUENCE [LARGE SCALE GENOMIC DNA]</scope>
    <source>
        <strain evidence="4">ATCC 700054 / DSM 10555 / JCM 9379 / NBRC 101784 / NCIMB 13414 / VKM Ac-1990 / NM-1</strain>
    </source>
</reference>
<keyword evidence="4" id="KW-1185">Reference proteome</keyword>
<dbReference type="AlphaFoldDB" id="F5XQS1"/>
<evidence type="ECO:0000313" key="3">
    <source>
        <dbReference type="EMBL" id="BAK36943.1"/>
    </source>
</evidence>
<feature type="compositionally biased region" description="Low complexity" evidence="1">
    <location>
        <begin position="230"/>
        <end position="248"/>
    </location>
</feature>
<dbReference type="KEGG" id="mph:MLP_39290"/>
<proteinExistence type="predicted"/>
<evidence type="ECO:0000313" key="4">
    <source>
        <dbReference type="Proteomes" id="UP000007947"/>
    </source>
</evidence>
<protein>
    <submittedName>
        <fullName evidence="3">Uncharacterized protein</fullName>
    </submittedName>
</protein>
<keyword evidence="2" id="KW-1133">Transmembrane helix</keyword>
<organism evidence="3 4">
    <name type="scientific">Microlunatus phosphovorus (strain ATCC 700054 / DSM 10555 / JCM 9379 / NBRC 101784 / NCIMB 13414 / VKM Ac-1990 / NM-1)</name>
    <dbReference type="NCBI Taxonomy" id="1032480"/>
    <lineage>
        <taxon>Bacteria</taxon>
        <taxon>Bacillati</taxon>
        <taxon>Actinomycetota</taxon>
        <taxon>Actinomycetes</taxon>
        <taxon>Propionibacteriales</taxon>
        <taxon>Propionibacteriaceae</taxon>
        <taxon>Microlunatus</taxon>
    </lineage>
</organism>